<dbReference type="Gene3D" id="1.10.1380.10">
    <property type="entry name" value="Neutral endopeptidase , domain2"/>
    <property type="match status" value="1"/>
</dbReference>
<dbReference type="Proteomes" id="UP001652661">
    <property type="component" value="Chromosome 2L"/>
</dbReference>
<dbReference type="GeneID" id="138929655"/>
<evidence type="ECO:0000313" key="13">
    <source>
        <dbReference type="RefSeq" id="XP_070145184.1"/>
    </source>
</evidence>
<evidence type="ECO:0000256" key="1">
    <source>
        <dbReference type="ARBA" id="ARBA00001947"/>
    </source>
</evidence>
<evidence type="ECO:0000256" key="3">
    <source>
        <dbReference type="ARBA" id="ARBA00007357"/>
    </source>
</evidence>
<gene>
    <name evidence="13" type="primary">LOC138929655</name>
</gene>
<evidence type="ECO:0000256" key="9">
    <source>
        <dbReference type="SAM" id="SignalP"/>
    </source>
</evidence>
<comment type="subcellular location">
    <subcellularLocation>
        <location evidence="2">Cell membrane</location>
        <topology evidence="2">Single-pass type II membrane protein</topology>
    </subcellularLocation>
</comment>
<protein>
    <submittedName>
        <fullName evidence="13">Membrane metallo-endopeptidase-like 1</fullName>
    </submittedName>
</protein>
<dbReference type="InterPro" id="IPR018497">
    <property type="entry name" value="Peptidase_M13_C"/>
</dbReference>
<sequence length="658" mass="75481">MKTIGCLLVLLGFAAGSTLTRAPDSSVNHQILDYIQQHMNISADPCENFHNFASGRFQAVHQRDDCYSIHGAVEHKYNTRLQTLFELLKDRIFDEEKPSIEEKVWRYYNACLTTSEESRSEKHYLELVPPDEDLTWPQFAPKGTDWPQKPFRWLHTLAHLRRFGMENSLIRMNVQPNVKKNSSKFQLVLDKPDVERFEDVSSIHLLLLSLGVDKKKAPHMASRLIQLDSDLHTLAEEYDESRLDCTLAEVQNRTGLQLNTYLEILFNRSLNAGLLPVEVGNMEYLESLEEFLGTYHQQVVVSYLMVQFVRFVKGLDGSASADSFKCTTAVRSQLELASDFLYQEHYLGQERLQKSTAEVQQIFKAVKGAFEVRLEQNHLQLTTDEISALKQKLQAMTLTVGLLPTNIDQRRFVTDFYGDLKLDRNQDTDFPRAQLKALELRTRRVLVQLNGAEIKGSGFFLLTDSLPETNPEPQFQVSGNTVVLPYDFLQEPFFAPESHDVFKVSLLGYMMARQIMLSFKPHFLPFDANGYYGEVLNSFDERSSYVEAISCLNRTSTYDLEQRLIDVEGLGLIYDVYFGQNSEFEQKQPDFTELPLKKLFLLSFAQMFVGDEEFIVYSEVDSDKLRLSQALSHLPAFGEIFSCSPASLLNPADECRVW</sequence>
<dbReference type="PANTHER" id="PTHR11733">
    <property type="entry name" value="ZINC METALLOPROTEASE FAMILY M13 NEPRILYSIN-RELATED"/>
    <property type="match status" value="1"/>
</dbReference>
<feature type="domain" description="Peptidase M13 C-terminal" evidence="10">
    <location>
        <begin position="475"/>
        <end position="657"/>
    </location>
</feature>
<reference evidence="12" key="1">
    <citation type="submission" date="2025-05" db="UniProtKB">
        <authorList>
            <consortium name="RefSeq"/>
        </authorList>
    </citation>
    <scope>NUCLEOTIDE SEQUENCE [LARGE SCALE GENOMIC DNA]</scope>
    <source>
        <strain evidence="12">14028-0561.14</strain>
    </source>
</reference>
<dbReference type="RefSeq" id="XP_070145184.1">
    <property type="nucleotide sequence ID" value="XM_070289083.1"/>
</dbReference>
<keyword evidence="12" id="KW-1185">Reference proteome</keyword>
<keyword evidence="9" id="KW-0732">Signal</keyword>
<name>A0ABM4GR32_DROKI</name>
<evidence type="ECO:0000256" key="8">
    <source>
        <dbReference type="ARBA" id="ARBA00023049"/>
    </source>
</evidence>
<dbReference type="InterPro" id="IPR008753">
    <property type="entry name" value="Peptidase_M13_N"/>
</dbReference>
<dbReference type="InterPro" id="IPR042089">
    <property type="entry name" value="Peptidase_M13_dom_2"/>
</dbReference>
<evidence type="ECO:0000256" key="5">
    <source>
        <dbReference type="ARBA" id="ARBA00022723"/>
    </source>
</evidence>
<accession>A0ABM4GR32</accession>
<evidence type="ECO:0000256" key="4">
    <source>
        <dbReference type="ARBA" id="ARBA00022670"/>
    </source>
</evidence>
<dbReference type="Pfam" id="PF05649">
    <property type="entry name" value="Peptidase_M13_N"/>
    <property type="match status" value="1"/>
</dbReference>
<reference evidence="13" key="2">
    <citation type="submission" date="2025-08" db="UniProtKB">
        <authorList>
            <consortium name="RefSeq"/>
        </authorList>
    </citation>
    <scope>IDENTIFICATION</scope>
    <source>
        <strain evidence="13">14028-0561.14</strain>
        <tissue evidence="13">Whole fly</tissue>
    </source>
</reference>
<evidence type="ECO:0000313" key="12">
    <source>
        <dbReference type="Proteomes" id="UP001652661"/>
    </source>
</evidence>
<evidence type="ECO:0000256" key="2">
    <source>
        <dbReference type="ARBA" id="ARBA00004401"/>
    </source>
</evidence>
<keyword evidence="8" id="KW-0482">Metalloprotease</keyword>
<evidence type="ECO:0000256" key="7">
    <source>
        <dbReference type="ARBA" id="ARBA00022833"/>
    </source>
</evidence>
<dbReference type="SUPFAM" id="SSF55486">
    <property type="entry name" value="Metalloproteases ('zincins'), catalytic domain"/>
    <property type="match status" value="1"/>
</dbReference>
<comment type="similarity">
    <text evidence="3">Belongs to the peptidase M13 family.</text>
</comment>
<keyword evidence="5" id="KW-0479">Metal-binding</keyword>
<feature type="chain" id="PRO_5045710656" evidence="9">
    <location>
        <begin position="17"/>
        <end position="658"/>
    </location>
</feature>
<evidence type="ECO:0000259" key="11">
    <source>
        <dbReference type="Pfam" id="PF05649"/>
    </source>
</evidence>
<feature type="signal peptide" evidence="9">
    <location>
        <begin position="1"/>
        <end position="16"/>
    </location>
</feature>
<keyword evidence="7" id="KW-0862">Zinc</keyword>
<evidence type="ECO:0000256" key="6">
    <source>
        <dbReference type="ARBA" id="ARBA00022801"/>
    </source>
</evidence>
<evidence type="ECO:0000259" key="10">
    <source>
        <dbReference type="Pfam" id="PF01431"/>
    </source>
</evidence>
<keyword evidence="6" id="KW-0378">Hydrolase</keyword>
<dbReference type="Gene3D" id="3.40.390.10">
    <property type="entry name" value="Collagenase (Catalytic Domain)"/>
    <property type="match status" value="1"/>
</dbReference>
<dbReference type="InterPro" id="IPR024079">
    <property type="entry name" value="MetalloPept_cat_dom_sf"/>
</dbReference>
<comment type="cofactor">
    <cofactor evidence="1">
        <name>Zn(2+)</name>
        <dbReference type="ChEBI" id="CHEBI:29105"/>
    </cofactor>
</comment>
<dbReference type="PROSITE" id="PS51885">
    <property type="entry name" value="NEPRILYSIN"/>
    <property type="match status" value="1"/>
</dbReference>
<dbReference type="InterPro" id="IPR000718">
    <property type="entry name" value="Peptidase_M13"/>
</dbReference>
<keyword evidence="4" id="KW-0645">Protease</keyword>
<organism evidence="12 13">
    <name type="scientific">Drosophila kikkawai</name>
    <name type="common">Fruit fly</name>
    <dbReference type="NCBI Taxonomy" id="30033"/>
    <lineage>
        <taxon>Eukaryota</taxon>
        <taxon>Metazoa</taxon>
        <taxon>Ecdysozoa</taxon>
        <taxon>Arthropoda</taxon>
        <taxon>Hexapoda</taxon>
        <taxon>Insecta</taxon>
        <taxon>Pterygota</taxon>
        <taxon>Neoptera</taxon>
        <taxon>Endopterygota</taxon>
        <taxon>Diptera</taxon>
        <taxon>Brachycera</taxon>
        <taxon>Muscomorpha</taxon>
        <taxon>Ephydroidea</taxon>
        <taxon>Drosophilidae</taxon>
        <taxon>Drosophila</taxon>
        <taxon>Sophophora</taxon>
    </lineage>
</organism>
<proteinExistence type="inferred from homology"/>
<dbReference type="PANTHER" id="PTHR11733:SF167">
    <property type="entry name" value="FI17812P1-RELATED"/>
    <property type="match status" value="1"/>
</dbReference>
<feature type="domain" description="Peptidase M13 N-terminal" evidence="11">
    <location>
        <begin position="45"/>
        <end position="401"/>
    </location>
</feature>
<dbReference type="Pfam" id="PF01431">
    <property type="entry name" value="Peptidase_M13"/>
    <property type="match status" value="1"/>
</dbReference>